<accession>A0AAE4A288</accession>
<evidence type="ECO:0000313" key="1">
    <source>
        <dbReference type="EMBL" id="MDR7327885.1"/>
    </source>
</evidence>
<protein>
    <submittedName>
        <fullName evidence="1">Uncharacterized protein</fullName>
    </submittedName>
</protein>
<keyword evidence="2" id="KW-1185">Reference proteome</keyword>
<dbReference type="EMBL" id="JAVDYC010000001">
    <property type="protein sequence ID" value="MDR7327885.1"/>
    <property type="molecule type" value="Genomic_DNA"/>
</dbReference>
<organism evidence="1 2">
    <name type="scientific">Catenuloplanes niger</name>
    <dbReference type="NCBI Taxonomy" id="587534"/>
    <lineage>
        <taxon>Bacteria</taxon>
        <taxon>Bacillati</taxon>
        <taxon>Actinomycetota</taxon>
        <taxon>Actinomycetes</taxon>
        <taxon>Micromonosporales</taxon>
        <taxon>Micromonosporaceae</taxon>
        <taxon>Catenuloplanes</taxon>
    </lineage>
</organism>
<name>A0AAE4A288_9ACTN</name>
<dbReference type="Proteomes" id="UP001183629">
    <property type="component" value="Unassembled WGS sequence"/>
</dbReference>
<gene>
    <name evidence="1" type="ORF">J2S44_008135</name>
</gene>
<sequence>MDSDGPARTVPDNGRREAAAVLTVVDGWYWFEGDPVPRAAPR</sequence>
<evidence type="ECO:0000313" key="2">
    <source>
        <dbReference type="Proteomes" id="UP001183629"/>
    </source>
</evidence>
<dbReference type="AlphaFoldDB" id="A0AAE4A288"/>
<dbReference type="RefSeq" id="WP_310428606.1">
    <property type="nucleotide sequence ID" value="NZ_JAVDYC010000001.1"/>
</dbReference>
<proteinExistence type="predicted"/>
<comment type="caution">
    <text evidence="1">The sequence shown here is derived from an EMBL/GenBank/DDBJ whole genome shotgun (WGS) entry which is preliminary data.</text>
</comment>
<reference evidence="1 2" key="1">
    <citation type="submission" date="2023-07" db="EMBL/GenBank/DDBJ databases">
        <title>Sequencing the genomes of 1000 actinobacteria strains.</title>
        <authorList>
            <person name="Klenk H.-P."/>
        </authorList>
    </citation>
    <scope>NUCLEOTIDE SEQUENCE [LARGE SCALE GENOMIC DNA]</scope>
    <source>
        <strain evidence="1 2">DSM 44711</strain>
    </source>
</reference>